<dbReference type="EMBL" id="SMRU01000040">
    <property type="protein sequence ID" value="TDF89406.1"/>
    <property type="molecule type" value="Genomic_DNA"/>
</dbReference>
<sequence>MSYSISPEPCGGSLGPATSPGLRTLVVPRMAARGIALDEIASVTHVPMALVELIVEHTTLDPRLRGEARTQSGQAAGAKPVRGHSRLRLGKGLVRMTTFIFLAAATLASVLLHAPFLPLAVLVAGGWLGRRP</sequence>
<gene>
    <name evidence="2" type="ORF">E1809_23090</name>
</gene>
<dbReference type="RefSeq" id="WP_133206596.1">
    <property type="nucleotide sequence ID" value="NZ_SMRU01000040.1"/>
</dbReference>
<evidence type="ECO:0000313" key="3">
    <source>
        <dbReference type="Proteomes" id="UP000295511"/>
    </source>
</evidence>
<accession>A0A4R5K6V7</accession>
<evidence type="ECO:0000256" key="1">
    <source>
        <dbReference type="SAM" id="Phobius"/>
    </source>
</evidence>
<keyword evidence="1" id="KW-0812">Transmembrane</keyword>
<reference evidence="2 3" key="1">
    <citation type="submission" date="2019-03" db="EMBL/GenBank/DDBJ databases">
        <title>Whole genome sequence of Arthrobacter sp JH1-1.</title>
        <authorList>
            <person name="Trinh H.N."/>
        </authorList>
    </citation>
    <scope>NUCLEOTIDE SEQUENCE [LARGE SCALE GENOMIC DNA]</scope>
    <source>
        <strain evidence="2 3">JH1-1</strain>
    </source>
</reference>
<dbReference type="OrthoDB" id="9933672at2"/>
<keyword evidence="1" id="KW-0472">Membrane</keyword>
<dbReference type="AlphaFoldDB" id="A0A4R5K6V7"/>
<keyword evidence="1" id="KW-1133">Transmembrane helix</keyword>
<proteinExistence type="predicted"/>
<feature type="transmembrane region" description="Helical" evidence="1">
    <location>
        <begin position="99"/>
        <end position="128"/>
    </location>
</feature>
<protein>
    <submittedName>
        <fullName evidence="2">Uncharacterized protein</fullName>
    </submittedName>
</protein>
<keyword evidence="3" id="KW-1185">Reference proteome</keyword>
<dbReference type="Proteomes" id="UP000295511">
    <property type="component" value="Unassembled WGS sequence"/>
</dbReference>
<evidence type="ECO:0000313" key="2">
    <source>
        <dbReference type="EMBL" id="TDF89406.1"/>
    </source>
</evidence>
<organism evidence="2 3">
    <name type="scientific">Arthrobacter terricola</name>
    <dbReference type="NCBI Taxonomy" id="2547396"/>
    <lineage>
        <taxon>Bacteria</taxon>
        <taxon>Bacillati</taxon>
        <taxon>Actinomycetota</taxon>
        <taxon>Actinomycetes</taxon>
        <taxon>Micrococcales</taxon>
        <taxon>Micrococcaceae</taxon>
        <taxon>Arthrobacter</taxon>
    </lineage>
</organism>
<name>A0A4R5K6V7_9MICC</name>
<comment type="caution">
    <text evidence="2">The sequence shown here is derived from an EMBL/GenBank/DDBJ whole genome shotgun (WGS) entry which is preliminary data.</text>
</comment>